<accession>A0A918JPA1</accession>
<dbReference type="InterPro" id="IPR045748">
    <property type="entry name" value="DcaP"/>
</dbReference>
<feature type="signal peptide" evidence="1">
    <location>
        <begin position="1"/>
        <end position="27"/>
    </location>
</feature>
<dbReference type="AlphaFoldDB" id="A0A918JPA1"/>
<feature type="chain" id="PRO_5036816183" description="Porin" evidence="1">
    <location>
        <begin position="28"/>
        <end position="389"/>
    </location>
</feature>
<evidence type="ECO:0000313" key="3">
    <source>
        <dbReference type="Proteomes" id="UP000631300"/>
    </source>
</evidence>
<sequence>MMKINFRKAALAVTFALAGASSQLAHADMLAGTNVKFTGYVKADAMISNYSEGALGSGSIGRDFYIPSLTPVSGGDEGAQFDAHIRQSRFRFTTNTPTDEGDSITGVLELDFIVTSGGNERISNSYLPRVRHAFIKYKNWLIGQTWTTFMDVGSLPESLDFIGTTDGITFGRQTMVRYSNNGFEVALENPEATVTPNGGGGRIVADDNAVPDLIAAYTAKRDWGHLKVAGLVRQLSYDDGQGIDDDETSYGVAVSGKFKLGNGDDIRFMVNGGSGMGRYVALNASNGAVLTANGDLEAIDSTGYAVAYRHIWNDKMRSNFMFSALDVDNDTALTGMSVTESTYSTRANLLYSPTRALTVGAEYTFAKREVESGLEGDMNRIQVSAKYAF</sequence>
<keyword evidence="3" id="KW-1185">Reference proteome</keyword>
<dbReference type="Pfam" id="PF19577">
    <property type="entry name" value="DcaP"/>
    <property type="match status" value="1"/>
</dbReference>
<name>A0A918JPA1_9ALTE</name>
<proteinExistence type="predicted"/>
<dbReference type="EMBL" id="BMXP01000008">
    <property type="protein sequence ID" value="GGW92351.1"/>
    <property type="molecule type" value="Genomic_DNA"/>
</dbReference>
<evidence type="ECO:0000256" key="1">
    <source>
        <dbReference type="SAM" id="SignalP"/>
    </source>
</evidence>
<protein>
    <recommendedName>
        <fullName evidence="4">Porin</fullName>
    </recommendedName>
</protein>
<dbReference type="SUPFAM" id="SSF56935">
    <property type="entry name" value="Porins"/>
    <property type="match status" value="1"/>
</dbReference>
<keyword evidence="1" id="KW-0732">Signal</keyword>
<dbReference type="Proteomes" id="UP000631300">
    <property type="component" value="Unassembled WGS sequence"/>
</dbReference>
<gene>
    <name evidence="2" type="ORF">GCM10007391_28390</name>
</gene>
<organism evidence="2 3">
    <name type="scientific">Alteromonas halophila</name>
    <dbReference type="NCBI Taxonomy" id="516698"/>
    <lineage>
        <taxon>Bacteria</taxon>
        <taxon>Pseudomonadati</taxon>
        <taxon>Pseudomonadota</taxon>
        <taxon>Gammaproteobacteria</taxon>
        <taxon>Alteromonadales</taxon>
        <taxon>Alteromonadaceae</taxon>
        <taxon>Alteromonas/Salinimonas group</taxon>
        <taxon>Alteromonas</taxon>
    </lineage>
</organism>
<comment type="caution">
    <text evidence="2">The sequence shown here is derived from an EMBL/GenBank/DDBJ whole genome shotgun (WGS) entry which is preliminary data.</text>
</comment>
<reference evidence="2" key="1">
    <citation type="journal article" date="2014" name="Int. J. Syst. Evol. Microbiol.">
        <title>Complete genome sequence of Corynebacterium casei LMG S-19264T (=DSM 44701T), isolated from a smear-ripened cheese.</title>
        <authorList>
            <consortium name="US DOE Joint Genome Institute (JGI-PGF)"/>
            <person name="Walter F."/>
            <person name="Albersmeier A."/>
            <person name="Kalinowski J."/>
            <person name="Ruckert C."/>
        </authorList>
    </citation>
    <scope>NUCLEOTIDE SEQUENCE</scope>
    <source>
        <strain evidence="2">KCTC 22164</strain>
    </source>
</reference>
<evidence type="ECO:0008006" key="4">
    <source>
        <dbReference type="Google" id="ProtNLM"/>
    </source>
</evidence>
<reference evidence="2" key="2">
    <citation type="submission" date="2020-09" db="EMBL/GenBank/DDBJ databases">
        <authorList>
            <person name="Sun Q."/>
            <person name="Kim S."/>
        </authorList>
    </citation>
    <scope>NUCLEOTIDE SEQUENCE</scope>
    <source>
        <strain evidence="2">KCTC 22164</strain>
    </source>
</reference>
<evidence type="ECO:0000313" key="2">
    <source>
        <dbReference type="EMBL" id="GGW92351.1"/>
    </source>
</evidence>